<keyword evidence="4" id="KW-1185">Reference proteome</keyword>
<keyword evidence="2" id="KW-0472">Membrane</keyword>
<accession>A0ABV2JNZ8</accession>
<feature type="transmembrane region" description="Helical" evidence="2">
    <location>
        <begin position="445"/>
        <end position="465"/>
    </location>
</feature>
<evidence type="ECO:0000256" key="2">
    <source>
        <dbReference type="SAM" id="Phobius"/>
    </source>
</evidence>
<keyword evidence="2" id="KW-1133">Transmembrane helix</keyword>
<feature type="transmembrane region" description="Helical" evidence="2">
    <location>
        <begin position="348"/>
        <end position="366"/>
    </location>
</feature>
<feature type="transmembrane region" description="Helical" evidence="2">
    <location>
        <begin position="29"/>
        <end position="51"/>
    </location>
</feature>
<feature type="transmembrane region" description="Helical" evidence="2">
    <location>
        <begin position="477"/>
        <end position="497"/>
    </location>
</feature>
<keyword evidence="2" id="KW-0812">Transmembrane</keyword>
<feature type="compositionally biased region" description="Polar residues" evidence="1">
    <location>
        <begin position="606"/>
        <end position="622"/>
    </location>
</feature>
<reference evidence="3 4" key="1">
    <citation type="submission" date="2024-06" db="EMBL/GenBank/DDBJ databases">
        <title>Sorghum-associated microbial communities from plants grown in Nebraska, USA.</title>
        <authorList>
            <person name="Schachtman D."/>
        </authorList>
    </citation>
    <scope>NUCLEOTIDE SEQUENCE [LARGE SCALE GENOMIC DNA]</scope>
    <source>
        <strain evidence="3 4">1073</strain>
    </source>
</reference>
<feature type="compositionally biased region" description="Basic and acidic residues" evidence="1">
    <location>
        <begin position="625"/>
        <end position="642"/>
    </location>
</feature>
<dbReference type="RefSeq" id="WP_354012061.1">
    <property type="nucleotide sequence ID" value="NZ_JBEPMU010000001.1"/>
</dbReference>
<feature type="region of interest" description="Disordered" evidence="1">
    <location>
        <begin position="605"/>
        <end position="642"/>
    </location>
</feature>
<proteinExistence type="predicted"/>
<dbReference type="Proteomes" id="UP001549184">
    <property type="component" value="Unassembled WGS sequence"/>
</dbReference>
<feature type="transmembrane region" description="Helical" evidence="2">
    <location>
        <begin position="154"/>
        <end position="174"/>
    </location>
</feature>
<dbReference type="EMBL" id="JBEPMU010000001">
    <property type="protein sequence ID" value="MET3650565.1"/>
    <property type="molecule type" value="Genomic_DNA"/>
</dbReference>
<comment type="caution">
    <text evidence="3">The sequence shown here is derived from an EMBL/GenBank/DDBJ whole genome shotgun (WGS) entry which is preliminary data.</text>
</comment>
<feature type="transmembrane region" description="Helical" evidence="2">
    <location>
        <begin position="105"/>
        <end position="134"/>
    </location>
</feature>
<feature type="transmembrane region" description="Helical" evidence="2">
    <location>
        <begin position="393"/>
        <end position="414"/>
    </location>
</feature>
<dbReference type="Pfam" id="PF04632">
    <property type="entry name" value="FUSC"/>
    <property type="match status" value="1"/>
</dbReference>
<feature type="transmembrane region" description="Helical" evidence="2">
    <location>
        <begin position="71"/>
        <end position="93"/>
    </location>
</feature>
<name>A0ABV2JNZ8_9GAMM</name>
<feature type="transmembrane region" description="Helical" evidence="2">
    <location>
        <begin position="421"/>
        <end position="439"/>
    </location>
</feature>
<evidence type="ECO:0000313" key="3">
    <source>
        <dbReference type="EMBL" id="MET3650565.1"/>
    </source>
</evidence>
<gene>
    <name evidence="3" type="ORF">ABIC75_000267</name>
</gene>
<sequence length="642" mass="68671">MIAPTDTRSGTWTSLWRRELALTPARGRAIARIAAASALMVAVAMTFQIPLPAYAAYLVFVASQEDVASTLITSIGGIVAASLAIGLSILLYVFDASEPALRLPLLALSAFAGSFFARTSALGPIAFLAGYVLVLTQTLADDIPATDPLVHEVLWLWVVVTAPVVITAVMNLLFGESPVALSRRRAADIFERVASQVGHPGTDDSQQLRAELLALDQLKNKAFLWDKRLKPLAIEDEALIAALLEVLSVARVLDDDAIEVRRHAAASIREAGRVFTRRRAASTAARADIATTLPLQVADVRGVALLQASARVLNQAQGGDATNPPQAPAARHGFFVPDAFSNRAHARFALKVMIAVLASYATYTLLDWPGIRTSVTTCFFVSLTTFGESVHKFTLRASGAIIGGLIAGLCIVFVLPLLTDIGELCVLIATVSAFAAWIATGSELVSYAGMQIAFAFFLGVLQGYAPATDLTGLRDRVVGILIGNLWVTLVFASIWPVSAAEQAAVLRIAALKKISQLLRQAEPPTQEQQVAVSQDLAHADVLQARAQFEWRRLPIDSTRQASPGSIERIASHAFALLRIRASTPPIAPSDGIDDALADRIDALCETNPSPQTRSTTDATPQSPLDRARQQLEEDITHATHPT</sequence>
<protein>
    <submittedName>
        <fullName evidence="3">Multidrug resistance protein MdtO</fullName>
    </submittedName>
</protein>
<evidence type="ECO:0000313" key="4">
    <source>
        <dbReference type="Proteomes" id="UP001549184"/>
    </source>
</evidence>
<evidence type="ECO:0000256" key="1">
    <source>
        <dbReference type="SAM" id="MobiDB-lite"/>
    </source>
</evidence>
<dbReference type="InterPro" id="IPR006726">
    <property type="entry name" value="PHBA_efflux_AaeB/fusaric-R"/>
</dbReference>
<organism evidence="3 4">
    <name type="scientific">Dyella japonica</name>
    <dbReference type="NCBI Taxonomy" id="231455"/>
    <lineage>
        <taxon>Bacteria</taxon>
        <taxon>Pseudomonadati</taxon>
        <taxon>Pseudomonadota</taxon>
        <taxon>Gammaproteobacteria</taxon>
        <taxon>Lysobacterales</taxon>
        <taxon>Rhodanobacteraceae</taxon>
        <taxon>Dyella</taxon>
    </lineage>
</organism>